<name>A0ABT8BFH8_9HYPH</name>
<dbReference type="EMBL" id="JAUFPX010000002">
    <property type="protein sequence ID" value="MDN3590016.1"/>
    <property type="molecule type" value="Genomic_DNA"/>
</dbReference>
<reference evidence="2" key="1">
    <citation type="journal article" date="2019" name="Int. J. Syst. Evol. Microbiol.">
        <title>The Global Catalogue of Microorganisms (GCM) 10K type strain sequencing project: providing services to taxonomists for standard genome sequencing and annotation.</title>
        <authorList>
            <consortium name="The Broad Institute Genomics Platform"/>
            <consortium name="The Broad Institute Genome Sequencing Center for Infectious Disease"/>
            <person name="Wu L."/>
            <person name="Ma J."/>
        </authorList>
    </citation>
    <scope>NUCLEOTIDE SEQUENCE [LARGE SCALE GENOMIC DNA]</scope>
    <source>
        <strain evidence="2">CECT 7069</strain>
    </source>
</reference>
<evidence type="ECO:0000313" key="2">
    <source>
        <dbReference type="Proteomes" id="UP001224644"/>
    </source>
</evidence>
<gene>
    <name evidence="1" type="ORF">QWZ12_05240</name>
</gene>
<protein>
    <submittedName>
        <fullName evidence="1">Type II toxin-antitoxin system VapB family antitoxin</fullName>
    </submittedName>
</protein>
<comment type="caution">
    <text evidence="1">The sequence shown here is derived from an EMBL/GenBank/DDBJ whole genome shotgun (WGS) entry which is preliminary data.</text>
</comment>
<evidence type="ECO:0000313" key="1">
    <source>
        <dbReference type="EMBL" id="MDN3590016.1"/>
    </source>
</evidence>
<sequence length="79" mass="8664">MSLDIHDPETERLVQTLAARRGLSSEEAIKLAVGNELRREAQTPSLWERIRPIREGIASSPSTGLAADKAFYDQISGDA</sequence>
<dbReference type="Pfam" id="PF07704">
    <property type="entry name" value="PSK_trans_fac"/>
    <property type="match status" value="1"/>
</dbReference>
<dbReference type="RefSeq" id="WP_238221347.1">
    <property type="nucleotide sequence ID" value="NZ_BPQD01000001.1"/>
</dbReference>
<organism evidence="1 2">
    <name type="scientific">Methylobacterium adhaesivum</name>
    <dbReference type="NCBI Taxonomy" id="333297"/>
    <lineage>
        <taxon>Bacteria</taxon>
        <taxon>Pseudomonadati</taxon>
        <taxon>Pseudomonadota</taxon>
        <taxon>Alphaproteobacteria</taxon>
        <taxon>Hyphomicrobiales</taxon>
        <taxon>Methylobacteriaceae</taxon>
        <taxon>Methylobacterium</taxon>
    </lineage>
</organism>
<keyword evidence="2" id="KW-1185">Reference proteome</keyword>
<dbReference type="InterPro" id="IPR011660">
    <property type="entry name" value="VapB-like"/>
</dbReference>
<dbReference type="Proteomes" id="UP001224644">
    <property type="component" value="Unassembled WGS sequence"/>
</dbReference>
<accession>A0ABT8BFH8</accession>
<proteinExistence type="predicted"/>